<gene>
    <name evidence="6" type="ORF">NSU_pLA1106</name>
</gene>
<dbReference type="PROSITE" id="PS51078">
    <property type="entry name" value="ICLR_ED"/>
    <property type="match status" value="1"/>
</dbReference>
<dbReference type="RefSeq" id="WP_007015960.1">
    <property type="nucleotide sequence ID" value="NZ_CP009294.1"/>
</dbReference>
<dbReference type="InterPro" id="IPR005471">
    <property type="entry name" value="Tscrpt_reg_IclR_N"/>
</dbReference>
<dbReference type="Proteomes" id="UP000004030">
    <property type="component" value="Unassembled WGS sequence"/>
</dbReference>
<evidence type="ECO:0000256" key="2">
    <source>
        <dbReference type="ARBA" id="ARBA00023125"/>
    </source>
</evidence>
<evidence type="ECO:0000313" key="7">
    <source>
        <dbReference type="Proteomes" id="UP000004030"/>
    </source>
</evidence>
<dbReference type="InterPro" id="IPR014757">
    <property type="entry name" value="Tscrpt_reg_IclR_C"/>
</dbReference>
<evidence type="ECO:0000256" key="1">
    <source>
        <dbReference type="ARBA" id="ARBA00023015"/>
    </source>
</evidence>
<dbReference type="Pfam" id="PF09339">
    <property type="entry name" value="HTH_IclR"/>
    <property type="match status" value="1"/>
</dbReference>
<dbReference type="KEGG" id="npn:JI59_24525"/>
<keyword evidence="2" id="KW-0238">DNA-binding</keyword>
<dbReference type="InterPro" id="IPR036390">
    <property type="entry name" value="WH_DNA-bd_sf"/>
</dbReference>
<comment type="caution">
    <text evidence="6">The sequence shown here is derived from an EMBL/GenBank/DDBJ whole genome shotgun (WGS) entry which is preliminary data.</text>
</comment>
<geneLocation type="plasmid" evidence="6">
    <name>pLA1</name>
</geneLocation>
<feature type="domain" description="HTH iclR-type" evidence="4">
    <location>
        <begin position="40"/>
        <end position="103"/>
    </location>
</feature>
<accession>G6EL33</accession>
<keyword evidence="1" id="KW-0805">Transcription regulation</keyword>
<sequence length="286" mass="30403">MLGIELAREAQVGKLGIPKSKGDEISSVDISESGNQRKSIQSVEIGARVLLALLKADPGGAFLRDVASSSGLSRSQAHRYLLAFVNTGMVEQNASSGRYSLGTLAVRLGLAAMARLDPVRIATGYLEGLLDELKTTGLLSVWGDYGPTVIRLIDGGVPLFTSMHVGSTLPLQGSSTGTLFLTYCPPAQTRDRVERERAEGIVVDDGELAEQIESVRKLGYARTYGSVVPGLAAVSVPIFDSQNRLVATMSVLARSQDKAYFSKAKIGRILQQARQASEAIGWPGPA</sequence>
<proteinExistence type="predicted"/>
<dbReference type="Gene3D" id="1.10.10.10">
    <property type="entry name" value="Winged helix-like DNA-binding domain superfamily/Winged helix DNA-binding domain"/>
    <property type="match status" value="1"/>
</dbReference>
<dbReference type="InterPro" id="IPR050707">
    <property type="entry name" value="HTH_MetabolicPath_Reg"/>
</dbReference>
<protein>
    <submittedName>
        <fullName evidence="6">Regulator</fullName>
    </submittedName>
</protein>
<evidence type="ECO:0000256" key="3">
    <source>
        <dbReference type="ARBA" id="ARBA00023163"/>
    </source>
</evidence>
<dbReference type="SUPFAM" id="SSF46785">
    <property type="entry name" value="Winged helix' DNA-binding domain"/>
    <property type="match status" value="1"/>
</dbReference>
<keyword evidence="6" id="KW-0614">Plasmid</keyword>
<dbReference type="Gene3D" id="3.30.450.40">
    <property type="match status" value="1"/>
</dbReference>
<keyword evidence="3" id="KW-0804">Transcription</keyword>
<dbReference type="AlphaFoldDB" id="G6EL33"/>
<evidence type="ECO:0000313" key="6">
    <source>
        <dbReference type="EMBL" id="EHJ58000.1"/>
    </source>
</evidence>
<dbReference type="GO" id="GO:0003700">
    <property type="term" value="F:DNA-binding transcription factor activity"/>
    <property type="evidence" value="ECO:0007669"/>
    <property type="project" value="TreeGrafter"/>
</dbReference>
<dbReference type="InterPro" id="IPR029016">
    <property type="entry name" value="GAF-like_dom_sf"/>
</dbReference>
<name>G6EL33_9SPHN</name>
<dbReference type="PANTHER" id="PTHR30136">
    <property type="entry name" value="HELIX-TURN-HELIX TRANSCRIPTIONAL REGULATOR, ICLR FAMILY"/>
    <property type="match status" value="1"/>
</dbReference>
<dbReference type="PROSITE" id="PS51077">
    <property type="entry name" value="HTH_ICLR"/>
    <property type="match status" value="1"/>
</dbReference>
<dbReference type="PATRIC" id="fig|1088721.3.peg.4958"/>
<dbReference type="GO" id="GO:0045892">
    <property type="term" value="P:negative regulation of DNA-templated transcription"/>
    <property type="evidence" value="ECO:0007669"/>
    <property type="project" value="TreeGrafter"/>
</dbReference>
<keyword evidence="7" id="KW-1185">Reference proteome</keyword>
<dbReference type="InterPro" id="IPR036388">
    <property type="entry name" value="WH-like_DNA-bd_sf"/>
</dbReference>
<organism evidence="6 7">
    <name type="scientific">Novosphingobium pentaromativorans US6-1</name>
    <dbReference type="NCBI Taxonomy" id="1088721"/>
    <lineage>
        <taxon>Bacteria</taxon>
        <taxon>Pseudomonadati</taxon>
        <taxon>Pseudomonadota</taxon>
        <taxon>Alphaproteobacteria</taxon>
        <taxon>Sphingomonadales</taxon>
        <taxon>Sphingomonadaceae</taxon>
        <taxon>Novosphingobium</taxon>
    </lineage>
</organism>
<reference evidence="6 7" key="1">
    <citation type="journal article" date="2012" name="J. Bacteriol.">
        <title>Genome sequence of benzo(a)pyrene-degrading bacterium Novosphingobium pentaromativorans US6-1.</title>
        <authorList>
            <person name="Luo Y.R."/>
            <person name="Kang S.G."/>
            <person name="Kim S.J."/>
            <person name="Kim M.R."/>
            <person name="Li N."/>
            <person name="Lee J.H."/>
            <person name="Kwon K.K."/>
        </authorList>
    </citation>
    <scope>NUCLEOTIDE SEQUENCE [LARGE SCALE GENOMIC DNA]</scope>
    <source>
        <strain evidence="6 7">US6-1</strain>
        <plasmid evidence="6">pLA1</plasmid>
    </source>
</reference>
<feature type="domain" description="IclR-ED" evidence="5">
    <location>
        <begin position="104"/>
        <end position="282"/>
    </location>
</feature>
<dbReference type="SMART" id="SM00346">
    <property type="entry name" value="HTH_ICLR"/>
    <property type="match status" value="1"/>
</dbReference>
<evidence type="ECO:0000259" key="5">
    <source>
        <dbReference type="PROSITE" id="PS51078"/>
    </source>
</evidence>
<dbReference type="GO" id="GO:0003677">
    <property type="term" value="F:DNA binding"/>
    <property type="evidence" value="ECO:0007669"/>
    <property type="project" value="UniProtKB-KW"/>
</dbReference>
<dbReference type="EMBL" id="AGFM01000122">
    <property type="protein sequence ID" value="EHJ58000.1"/>
    <property type="molecule type" value="Genomic_DNA"/>
</dbReference>
<dbReference type="PANTHER" id="PTHR30136:SF8">
    <property type="entry name" value="TRANSCRIPTIONAL REGULATORY PROTEIN"/>
    <property type="match status" value="1"/>
</dbReference>
<evidence type="ECO:0000259" key="4">
    <source>
        <dbReference type="PROSITE" id="PS51077"/>
    </source>
</evidence>
<dbReference type="Pfam" id="PF01614">
    <property type="entry name" value="IclR_C"/>
    <property type="match status" value="1"/>
</dbReference>
<dbReference type="SUPFAM" id="SSF55781">
    <property type="entry name" value="GAF domain-like"/>
    <property type="match status" value="1"/>
</dbReference>